<dbReference type="AlphaFoldDB" id="A0A2M3ZNX8"/>
<name>A0A2M3ZNX8_9DIPT</name>
<evidence type="ECO:0000313" key="1">
    <source>
        <dbReference type="EMBL" id="MBW30150.1"/>
    </source>
</evidence>
<organism evidence="1">
    <name type="scientific">Anopheles braziliensis</name>
    <dbReference type="NCBI Taxonomy" id="58242"/>
    <lineage>
        <taxon>Eukaryota</taxon>
        <taxon>Metazoa</taxon>
        <taxon>Ecdysozoa</taxon>
        <taxon>Arthropoda</taxon>
        <taxon>Hexapoda</taxon>
        <taxon>Insecta</taxon>
        <taxon>Pterygota</taxon>
        <taxon>Neoptera</taxon>
        <taxon>Endopterygota</taxon>
        <taxon>Diptera</taxon>
        <taxon>Nematocera</taxon>
        <taxon>Culicoidea</taxon>
        <taxon>Culicidae</taxon>
        <taxon>Anophelinae</taxon>
        <taxon>Anopheles</taxon>
    </lineage>
</organism>
<proteinExistence type="predicted"/>
<reference evidence="1" key="1">
    <citation type="submission" date="2018-01" db="EMBL/GenBank/DDBJ databases">
        <title>An insight into the sialome of Amazonian anophelines.</title>
        <authorList>
            <person name="Ribeiro J.M."/>
            <person name="Scarpassa V."/>
            <person name="Calvo E."/>
        </authorList>
    </citation>
    <scope>NUCLEOTIDE SEQUENCE</scope>
    <source>
        <tissue evidence="1">Salivary glands</tissue>
    </source>
</reference>
<accession>A0A2M3ZNX8</accession>
<sequence length="101" mass="11892">MAASSHRMLASRNRRSFHRVVLLLVVHLEVTPPSVIHRRLFCRLPDMQRSIRSPSCTGAILAHRYPRRRTTVRQQLQPHHRRIILAINHHRTVTVNRRCSP</sequence>
<protein>
    <submittedName>
        <fullName evidence="1">Putative secreted peptide</fullName>
    </submittedName>
</protein>
<dbReference type="EMBL" id="GGFM01009399">
    <property type="protein sequence ID" value="MBW30150.1"/>
    <property type="molecule type" value="Transcribed_RNA"/>
</dbReference>